<dbReference type="RefSeq" id="WP_394458493.1">
    <property type="nucleotide sequence ID" value="NZ_JBIGHZ010000001.1"/>
</dbReference>
<feature type="chain" id="PRO_5047384935" evidence="1">
    <location>
        <begin position="34"/>
        <end position="197"/>
    </location>
</feature>
<dbReference type="Proteomes" id="UP001606099">
    <property type="component" value="Unassembled WGS sequence"/>
</dbReference>
<feature type="domain" description="Chalcone isomerase" evidence="2">
    <location>
        <begin position="118"/>
        <end position="193"/>
    </location>
</feature>
<proteinExistence type="predicted"/>
<comment type="caution">
    <text evidence="3">The sequence shown here is derived from an EMBL/GenBank/DDBJ whole genome shotgun (WGS) entry which is preliminary data.</text>
</comment>
<accession>A0ABW7FS10</accession>
<keyword evidence="3" id="KW-0413">Isomerase</keyword>
<evidence type="ECO:0000256" key="1">
    <source>
        <dbReference type="SAM" id="SignalP"/>
    </source>
</evidence>
<feature type="signal peptide" evidence="1">
    <location>
        <begin position="1"/>
        <end position="33"/>
    </location>
</feature>
<protein>
    <submittedName>
        <fullName evidence="3">Chalcone isomerase family protein</fullName>
    </submittedName>
</protein>
<keyword evidence="1" id="KW-0732">Signal</keyword>
<evidence type="ECO:0000313" key="3">
    <source>
        <dbReference type="EMBL" id="MFG6447120.1"/>
    </source>
</evidence>
<keyword evidence="4" id="KW-1185">Reference proteome</keyword>
<evidence type="ECO:0000313" key="4">
    <source>
        <dbReference type="Proteomes" id="UP001606099"/>
    </source>
</evidence>
<gene>
    <name evidence="3" type="ORF">ACG0Z6_02555</name>
</gene>
<evidence type="ECO:0000259" key="2">
    <source>
        <dbReference type="Pfam" id="PF16036"/>
    </source>
</evidence>
<dbReference type="Pfam" id="PF16036">
    <property type="entry name" value="Chalcone_3"/>
    <property type="match status" value="1"/>
</dbReference>
<organism evidence="3 4">
    <name type="scientific">Roseateles rivi</name>
    <dbReference type="NCBI Taxonomy" id="3299028"/>
    <lineage>
        <taxon>Bacteria</taxon>
        <taxon>Pseudomonadati</taxon>
        <taxon>Pseudomonadota</taxon>
        <taxon>Betaproteobacteria</taxon>
        <taxon>Burkholderiales</taxon>
        <taxon>Sphaerotilaceae</taxon>
        <taxon>Roseateles</taxon>
    </lineage>
</organism>
<dbReference type="InterPro" id="IPR016087">
    <property type="entry name" value="Chalcone_isomerase"/>
</dbReference>
<dbReference type="GO" id="GO:0016853">
    <property type="term" value="F:isomerase activity"/>
    <property type="evidence" value="ECO:0007669"/>
    <property type="project" value="UniProtKB-KW"/>
</dbReference>
<reference evidence="3 4" key="1">
    <citation type="submission" date="2024-08" db="EMBL/GenBank/DDBJ databases">
        <authorList>
            <person name="Lu H."/>
        </authorList>
    </citation>
    <scope>NUCLEOTIDE SEQUENCE [LARGE SCALE GENOMIC DNA]</scope>
    <source>
        <strain evidence="3 4">BYS180W</strain>
    </source>
</reference>
<sequence length="197" mass="21802">MPSPTTPTLRRRTALLATAALPLTLLPCTMTQAATDTAPAVPAELAALLPQARLVGKGSLRFFGLMVYEARLWAAPGFEPQRWEQHAFGLELQYARKLEGSAIAERSVAEMRRIGPFSQEQAQRWLALMTRAFPDVVAQDRLLGWHRGQGEVRFLHNGRPTADLTDADFARLFFGIWLAPQTSAPALREALLGLNTR</sequence>
<name>A0ABW7FS10_9BURK</name>
<dbReference type="EMBL" id="JBIGHZ010000001">
    <property type="protein sequence ID" value="MFG6447120.1"/>
    <property type="molecule type" value="Genomic_DNA"/>
</dbReference>